<dbReference type="InterPro" id="IPR058648">
    <property type="entry name" value="HH_CzcB-like"/>
</dbReference>
<evidence type="ECO:0000259" key="6">
    <source>
        <dbReference type="Pfam" id="PF25973"/>
    </source>
</evidence>
<dbReference type="InterPro" id="IPR058649">
    <property type="entry name" value="CzcB_C"/>
</dbReference>
<feature type="chain" id="PRO_5015325440" evidence="3">
    <location>
        <begin position="18"/>
        <end position="360"/>
    </location>
</feature>
<protein>
    <submittedName>
        <fullName evidence="8">Uncharacterized protein</fullName>
    </submittedName>
</protein>
<gene>
    <name evidence="8" type="ORF">NMK_3088</name>
</gene>
<dbReference type="InterPro" id="IPR058647">
    <property type="entry name" value="BSH_CzcB-like"/>
</dbReference>
<dbReference type="InterPro" id="IPR058792">
    <property type="entry name" value="Beta-barrel_RND_2"/>
</dbReference>
<dbReference type="Gene3D" id="2.40.30.170">
    <property type="match status" value="1"/>
</dbReference>
<comment type="caution">
    <text evidence="8">The sequence shown here is derived from an EMBL/GenBank/DDBJ whole genome shotgun (WGS) entry which is preliminary data.</text>
</comment>
<organism evidence="8 9">
    <name type="scientific">Novimethylophilus kurashikiensis</name>
    <dbReference type="NCBI Taxonomy" id="1825523"/>
    <lineage>
        <taxon>Bacteria</taxon>
        <taxon>Pseudomonadati</taxon>
        <taxon>Pseudomonadota</taxon>
        <taxon>Betaproteobacteria</taxon>
        <taxon>Nitrosomonadales</taxon>
        <taxon>Methylophilaceae</taxon>
        <taxon>Novimethylophilus</taxon>
    </lineage>
</organism>
<dbReference type="NCBIfam" id="TIGR01730">
    <property type="entry name" value="RND_mfp"/>
    <property type="match status" value="1"/>
</dbReference>
<evidence type="ECO:0000259" key="7">
    <source>
        <dbReference type="Pfam" id="PF25975"/>
    </source>
</evidence>
<dbReference type="RefSeq" id="WP_227871529.1">
    <property type="nucleotide sequence ID" value="NZ_BDOQ01000019.1"/>
</dbReference>
<evidence type="ECO:0000259" key="4">
    <source>
        <dbReference type="Pfam" id="PF25893"/>
    </source>
</evidence>
<feature type="domain" description="CusB-like beta-barrel" evidence="5">
    <location>
        <begin position="213"/>
        <end position="284"/>
    </location>
</feature>
<dbReference type="AlphaFoldDB" id="A0A2R5FB65"/>
<feature type="domain" description="CzcB-like barrel-sandwich hybrid" evidence="6">
    <location>
        <begin position="62"/>
        <end position="209"/>
    </location>
</feature>
<keyword evidence="3" id="KW-0732">Signal</keyword>
<proteinExistence type="inferred from homology"/>
<accession>A0A2R5FB65</accession>
<feature type="signal peptide" evidence="3">
    <location>
        <begin position="1"/>
        <end position="17"/>
    </location>
</feature>
<reference evidence="8 9" key="1">
    <citation type="journal article" date="2018" name="Environ. Microbiol.">
        <title>Isolation and genomic characterization of Novimethylophilus kurashikiensis gen. nov. sp. nov., a new lanthanide-dependent methylotrophic species of Methylophilaceae.</title>
        <authorList>
            <person name="Lv H."/>
            <person name="Sahin N."/>
            <person name="Tani A."/>
        </authorList>
    </citation>
    <scope>NUCLEOTIDE SEQUENCE [LARGE SCALE GENOMIC DNA]</scope>
    <source>
        <strain evidence="8 9">La2-4</strain>
    </source>
</reference>
<feature type="domain" description="CzcB-like C-terminal circularly permuted SH3-like" evidence="7">
    <location>
        <begin position="292"/>
        <end position="351"/>
    </location>
</feature>
<dbReference type="GO" id="GO:0022857">
    <property type="term" value="F:transmembrane transporter activity"/>
    <property type="evidence" value="ECO:0007669"/>
    <property type="project" value="InterPro"/>
</dbReference>
<name>A0A2R5FB65_9PROT</name>
<keyword evidence="2" id="KW-0813">Transport</keyword>
<evidence type="ECO:0000259" key="5">
    <source>
        <dbReference type="Pfam" id="PF25954"/>
    </source>
</evidence>
<dbReference type="Pfam" id="PF25975">
    <property type="entry name" value="CzcB_C"/>
    <property type="match status" value="1"/>
</dbReference>
<evidence type="ECO:0000313" key="8">
    <source>
        <dbReference type="EMBL" id="GBG15480.1"/>
    </source>
</evidence>
<evidence type="ECO:0000256" key="2">
    <source>
        <dbReference type="ARBA" id="ARBA00022448"/>
    </source>
</evidence>
<keyword evidence="9" id="KW-1185">Reference proteome</keyword>
<feature type="domain" description="CzcB-like alpha-helical hairpin" evidence="4">
    <location>
        <begin position="99"/>
        <end position="156"/>
    </location>
</feature>
<dbReference type="Pfam" id="PF25893">
    <property type="entry name" value="HH_CzcB"/>
    <property type="match status" value="1"/>
</dbReference>
<dbReference type="Pfam" id="PF25973">
    <property type="entry name" value="BSH_CzcB"/>
    <property type="match status" value="1"/>
</dbReference>
<dbReference type="Gene3D" id="2.40.50.100">
    <property type="match status" value="1"/>
</dbReference>
<evidence type="ECO:0000256" key="3">
    <source>
        <dbReference type="SAM" id="SignalP"/>
    </source>
</evidence>
<dbReference type="InterPro" id="IPR006143">
    <property type="entry name" value="RND_pump_MFP"/>
</dbReference>
<dbReference type="Proteomes" id="UP000245081">
    <property type="component" value="Unassembled WGS sequence"/>
</dbReference>
<dbReference type="Gene3D" id="2.40.420.20">
    <property type="match status" value="1"/>
</dbReference>
<dbReference type="EMBL" id="BDOQ01000019">
    <property type="protein sequence ID" value="GBG15480.1"/>
    <property type="molecule type" value="Genomic_DNA"/>
</dbReference>
<dbReference type="PANTHER" id="PTHR30097">
    <property type="entry name" value="CATION EFFLUX SYSTEM PROTEIN CUSB"/>
    <property type="match status" value="1"/>
</dbReference>
<comment type="similarity">
    <text evidence="1">Belongs to the membrane fusion protein (MFP) (TC 8.A.1) family.</text>
</comment>
<evidence type="ECO:0000256" key="1">
    <source>
        <dbReference type="ARBA" id="ARBA00009477"/>
    </source>
</evidence>
<dbReference type="Pfam" id="PF25954">
    <property type="entry name" value="Beta-barrel_RND_2"/>
    <property type="match status" value="1"/>
</dbReference>
<dbReference type="SUPFAM" id="SSF111369">
    <property type="entry name" value="HlyD-like secretion proteins"/>
    <property type="match status" value="1"/>
</dbReference>
<dbReference type="PANTHER" id="PTHR30097:SF4">
    <property type="entry name" value="SLR6042 PROTEIN"/>
    <property type="match status" value="1"/>
</dbReference>
<dbReference type="InterPro" id="IPR051909">
    <property type="entry name" value="MFP_Cation_Efflux"/>
</dbReference>
<evidence type="ECO:0000313" key="9">
    <source>
        <dbReference type="Proteomes" id="UP000245081"/>
    </source>
</evidence>
<dbReference type="GO" id="GO:0016020">
    <property type="term" value="C:membrane"/>
    <property type="evidence" value="ECO:0007669"/>
    <property type="project" value="InterPro"/>
</dbReference>
<dbReference type="Gene3D" id="1.10.287.470">
    <property type="entry name" value="Helix hairpin bin"/>
    <property type="match status" value="1"/>
</dbReference>
<sequence length="360" mass="38765">MKKISWMLLVLPLVANAGDLIAMNPKQMQSLGITVAPLAQAQPVMSDRLPGEITVPVGQERVVSAPQSGLLDVVQVAAGQNVKRGQALAHINSPDLVSLQRDYLQAQTQQRLASNMLERDRELYKDGIIAERRLLTTQSSHEELAINLAQRRQALKLAGMSDEAIRKLETTGTLSSGLSLSAPIDGVVLEQMATAGQRVDPGTPIYRIARLKPLWLEIHAPLDILDFVRVGMHMTIPNYQAEGKIITILRSVNKNDQTVHLRAEIVSGADKLSPGQFVEAALISDTSSNQFTVAKSAVIRSGQKSYVFVQTAKGFTAEPVTLVREQANNAVIKGELTGSEKVAVSGTAAIKAAWSGIGGE</sequence>